<dbReference type="InterPro" id="IPR001387">
    <property type="entry name" value="Cro/C1-type_HTH"/>
</dbReference>
<evidence type="ECO:0000256" key="1">
    <source>
        <dbReference type="SAM" id="MobiDB-lite"/>
    </source>
</evidence>
<evidence type="ECO:0000259" key="2">
    <source>
        <dbReference type="PROSITE" id="PS50943"/>
    </source>
</evidence>
<protein>
    <submittedName>
        <fullName evidence="3">DNA-binding Xre family transcriptional regulator</fullName>
    </submittedName>
</protein>
<dbReference type="RefSeq" id="WP_280882728.1">
    <property type="nucleotide sequence ID" value="NZ_JARXVH010000029.1"/>
</dbReference>
<proteinExistence type="predicted"/>
<dbReference type="Proteomes" id="UP001160499">
    <property type="component" value="Unassembled WGS sequence"/>
</dbReference>
<keyword evidence="3" id="KW-0238">DNA-binding</keyword>
<gene>
    <name evidence="3" type="ORF">M2283_009413</name>
</gene>
<accession>A0ABT6M0G9</accession>
<feature type="region of interest" description="Disordered" evidence="1">
    <location>
        <begin position="86"/>
        <end position="111"/>
    </location>
</feature>
<reference evidence="3 4" key="1">
    <citation type="submission" date="2023-04" db="EMBL/GenBank/DDBJ databases">
        <title>Forest soil microbial communities from Buena Vista Peninsula, Colon Province, Panama.</title>
        <authorList>
            <person name="Bouskill N."/>
        </authorList>
    </citation>
    <scope>NUCLEOTIDE SEQUENCE [LARGE SCALE GENOMIC DNA]</scope>
    <source>
        <strain evidence="3 4">GGS1</strain>
    </source>
</reference>
<dbReference type="GO" id="GO:0003677">
    <property type="term" value="F:DNA binding"/>
    <property type="evidence" value="ECO:0007669"/>
    <property type="project" value="UniProtKB-KW"/>
</dbReference>
<organism evidence="3 4">
    <name type="scientific">Streptomyces pseudovenezuelae</name>
    <dbReference type="NCBI Taxonomy" id="67350"/>
    <lineage>
        <taxon>Bacteria</taxon>
        <taxon>Bacillati</taxon>
        <taxon>Actinomycetota</taxon>
        <taxon>Actinomycetes</taxon>
        <taxon>Kitasatosporales</taxon>
        <taxon>Streptomycetaceae</taxon>
        <taxon>Streptomyces</taxon>
        <taxon>Streptomyces aurantiacus group</taxon>
    </lineage>
</organism>
<evidence type="ECO:0000313" key="4">
    <source>
        <dbReference type="Proteomes" id="UP001160499"/>
    </source>
</evidence>
<dbReference type="PROSITE" id="PS50943">
    <property type="entry name" value="HTH_CROC1"/>
    <property type="match status" value="1"/>
</dbReference>
<dbReference type="EMBL" id="JARXVH010000029">
    <property type="protein sequence ID" value="MDH6222066.1"/>
    <property type="molecule type" value="Genomic_DNA"/>
</dbReference>
<feature type="domain" description="HTH cro/C1-type" evidence="2">
    <location>
        <begin position="54"/>
        <end position="72"/>
    </location>
</feature>
<evidence type="ECO:0000313" key="3">
    <source>
        <dbReference type="EMBL" id="MDH6222066.1"/>
    </source>
</evidence>
<name>A0ABT6M0G9_9ACTN</name>
<keyword evidence="4" id="KW-1185">Reference proteome</keyword>
<dbReference type="Pfam" id="PF13443">
    <property type="entry name" value="HTH_26"/>
    <property type="match status" value="1"/>
</dbReference>
<sequence length="111" mass="12610">MIKKMGYEWHLRQLMAARQLFQTSDLVPLLAERGIRLSREQVYRLVTQPPQRLSMDTLVALCDILQCTPNDLITPVVVNAQVKKTADGDAPLPSPVPLEPRRAVVRRPGRR</sequence>
<comment type="caution">
    <text evidence="3">The sequence shown here is derived from an EMBL/GenBank/DDBJ whole genome shotgun (WGS) entry which is preliminary data.</text>
</comment>